<feature type="region of interest" description="Disordered" evidence="1">
    <location>
        <begin position="1"/>
        <end position="30"/>
    </location>
</feature>
<evidence type="ECO:0000256" key="1">
    <source>
        <dbReference type="SAM" id="MobiDB-lite"/>
    </source>
</evidence>
<feature type="region of interest" description="Disordered" evidence="1">
    <location>
        <begin position="64"/>
        <end position="97"/>
    </location>
</feature>
<evidence type="ECO:0000313" key="2">
    <source>
        <dbReference type="EMBL" id="KAB1631933.1"/>
    </source>
</evidence>
<dbReference type="EMBL" id="WBKA01000004">
    <property type="protein sequence ID" value="KAB1631933.1"/>
    <property type="molecule type" value="Genomic_DNA"/>
</dbReference>
<dbReference type="Proteomes" id="UP000481339">
    <property type="component" value="Unassembled WGS sequence"/>
</dbReference>
<protein>
    <recommendedName>
        <fullName evidence="4">Acyl-CoA carboxylase subunit epsilon</fullName>
    </recommendedName>
</protein>
<keyword evidence="3" id="KW-1185">Reference proteome</keyword>
<comment type="caution">
    <text evidence="2">The sequence shown here is derived from an EMBL/GenBank/DDBJ whole genome shotgun (WGS) entry which is preliminary data.</text>
</comment>
<dbReference type="RefSeq" id="WP_158036402.1">
    <property type="nucleotide sequence ID" value="NZ_BAAAZV010000020.1"/>
</dbReference>
<name>A0A7C8FSK6_9MICO</name>
<organism evidence="2 3">
    <name type="scientific">Pseudoclavibacter caeni</name>
    <dbReference type="NCBI Taxonomy" id="908846"/>
    <lineage>
        <taxon>Bacteria</taxon>
        <taxon>Bacillati</taxon>
        <taxon>Actinomycetota</taxon>
        <taxon>Actinomycetes</taxon>
        <taxon>Micrococcales</taxon>
        <taxon>Microbacteriaceae</taxon>
        <taxon>Pseudoclavibacter</taxon>
    </lineage>
</organism>
<gene>
    <name evidence="2" type="ORF">F8O02_06305</name>
</gene>
<evidence type="ECO:0008006" key="4">
    <source>
        <dbReference type="Google" id="ProtNLM"/>
    </source>
</evidence>
<dbReference type="AlphaFoldDB" id="A0A7C8FSK6"/>
<evidence type="ECO:0000313" key="3">
    <source>
        <dbReference type="Proteomes" id="UP000481339"/>
    </source>
</evidence>
<sequence length="97" mass="11104">MTGTTSDPRDTGRQPVISPAAAEADELEAHRPEEYLAHLEVRAGSPTPEDLSAIAVALSVAERERHREQRRRAEQVHEPDPAWRERERVARRDRQLY</sequence>
<reference evidence="2 3" key="1">
    <citation type="submission" date="2019-09" db="EMBL/GenBank/DDBJ databases">
        <title>Phylogeny of genus Pseudoclavibacter and closely related genus.</title>
        <authorList>
            <person name="Li Y."/>
        </authorList>
    </citation>
    <scope>NUCLEOTIDE SEQUENCE [LARGE SCALE GENOMIC DNA]</scope>
    <source>
        <strain evidence="2 3">JCM 16921</strain>
    </source>
</reference>
<accession>A0A7C8FSK6</accession>
<proteinExistence type="predicted"/>